<feature type="domain" description="DAGKc" evidence="5">
    <location>
        <begin position="103"/>
        <end position="244"/>
    </location>
</feature>
<dbReference type="GO" id="GO:0016020">
    <property type="term" value="C:membrane"/>
    <property type="evidence" value="ECO:0007669"/>
    <property type="project" value="TreeGrafter"/>
</dbReference>
<gene>
    <name evidence="6" type="ORF">AMATHDRAFT_44835</name>
</gene>
<dbReference type="GO" id="GO:0046512">
    <property type="term" value="P:sphingosine biosynthetic process"/>
    <property type="evidence" value="ECO:0007669"/>
    <property type="project" value="TreeGrafter"/>
</dbReference>
<keyword evidence="1" id="KW-0808">Transferase</keyword>
<dbReference type="Gene3D" id="3.40.50.10330">
    <property type="entry name" value="Probable inorganic polyphosphate/atp-NAD kinase, domain 1"/>
    <property type="match status" value="1"/>
</dbReference>
<evidence type="ECO:0000256" key="2">
    <source>
        <dbReference type="ARBA" id="ARBA00022741"/>
    </source>
</evidence>
<keyword evidence="2" id="KW-0547">Nucleotide-binding</keyword>
<dbReference type="Pfam" id="PF00781">
    <property type="entry name" value="DAGK_cat"/>
    <property type="match status" value="1"/>
</dbReference>
<dbReference type="AlphaFoldDB" id="A0A2A9NXS3"/>
<organism evidence="6 7">
    <name type="scientific">Amanita thiersii Skay4041</name>
    <dbReference type="NCBI Taxonomy" id="703135"/>
    <lineage>
        <taxon>Eukaryota</taxon>
        <taxon>Fungi</taxon>
        <taxon>Dikarya</taxon>
        <taxon>Basidiomycota</taxon>
        <taxon>Agaricomycotina</taxon>
        <taxon>Agaricomycetes</taxon>
        <taxon>Agaricomycetidae</taxon>
        <taxon>Agaricales</taxon>
        <taxon>Pluteineae</taxon>
        <taxon>Amanitaceae</taxon>
        <taxon>Amanita</taxon>
    </lineage>
</organism>
<dbReference type="SUPFAM" id="SSF111331">
    <property type="entry name" value="NAD kinase/diacylglycerol kinase-like"/>
    <property type="match status" value="1"/>
</dbReference>
<evidence type="ECO:0000313" key="7">
    <source>
        <dbReference type="Proteomes" id="UP000242287"/>
    </source>
</evidence>
<keyword evidence="3" id="KW-0418">Kinase</keyword>
<keyword evidence="7" id="KW-1185">Reference proteome</keyword>
<reference evidence="6 7" key="1">
    <citation type="submission" date="2014-02" db="EMBL/GenBank/DDBJ databases">
        <title>Transposable element dynamics among asymbiotic and ectomycorrhizal Amanita fungi.</title>
        <authorList>
            <consortium name="DOE Joint Genome Institute"/>
            <person name="Hess J."/>
            <person name="Skrede I."/>
            <person name="Wolfe B."/>
            <person name="LaButti K."/>
            <person name="Ohm R.A."/>
            <person name="Grigoriev I.V."/>
            <person name="Pringle A."/>
        </authorList>
    </citation>
    <scope>NUCLEOTIDE SEQUENCE [LARGE SCALE GENOMIC DNA]</scope>
    <source>
        <strain evidence="6 7">SKay4041</strain>
    </source>
</reference>
<dbReference type="PANTHER" id="PTHR12358:SF31">
    <property type="entry name" value="ACYLGLYCEROL KINASE, MITOCHONDRIAL"/>
    <property type="match status" value="1"/>
</dbReference>
<keyword evidence="4" id="KW-0067">ATP-binding</keyword>
<evidence type="ECO:0000259" key="5">
    <source>
        <dbReference type="PROSITE" id="PS50146"/>
    </source>
</evidence>
<protein>
    <recommendedName>
        <fullName evidence="5">DAGKc domain-containing protein</fullName>
    </recommendedName>
</protein>
<dbReference type="InterPro" id="IPR016064">
    <property type="entry name" value="NAD/diacylglycerol_kinase_sf"/>
</dbReference>
<dbReference type="InterPro" id="IPR050187">
    <property type="entry name" value="Lipid_Phosphate_FormReg"/>
</dbReference>
<dbReference type="GO" id="GO:0001727">
    <property type="term" value="F:lipid kinase activity"/>
    <property type="evidence" value="ECO:0007669"/>
    <property type="project" value="TreeGrafter"/>
</dbReference>
<dbReference type="Gene3D" id="2.60.200.40">
    <property type="match status" value="1"/>
</dbReference>
<dbReference type="PROSITE" id="PS50146">
    <property type="entry name" value="DAGK"/>
    <property type="match status" value="1"/>
</dbReference>
<dbReference type="OrthoDB" id="3853857at2759"/>
<dbReference type="GO" id="GO:0005737">
    <property type="term" value="C:cytoplasm"/>
    <property type="evidence" value="ECO:0007669"/>
    <property type="project" value="TreeGrafter"/>
</dbReference>
<dbReference type="InterPro" id="IPR017438">
    <property type="entry name" value="ATP-NAD_kinase_N"/>
</dbReference>
<dbReference type="InterPro" id="IPR045540">
    <property type="entry name" value="YegS/DAGK_C"/>
</dbReference>
<sequence length="478" mass="52948">MTTRELAVQLTSGQRVVFELTDTVLTWHVSGRENDVVVPYHQVINASFETTHKLLEVAYLARKDTERFYLFRYKGTVNDVAEDSVLKWVNCLMHSAYEGSGVKRSRRLRVLVNPYGGIGKSPLIFTKKIEPIFRVAGCQLNVTYTKHNGHAHEIAKDIHVDDYDVLVTVSGDGLIHEVMNGFANHADPQKAFSLPIAPIPTGSGNGLSVNLLGRRDGFDVVAAALNVIKGSPMHVDVFSVTQQNKRTISFMSQALGLMADLDLGTENLRWMGDGRFVVGLFRGLMRFKPCPIQLSYKVAETDKAKMIQAAKTHRTNLRNCLTPTATAWHDVSEGLPSLKYVSDEGEDWVTIQEPLLYAYAGKGPFVGRDLMAFPASLPDDGLVDITLFPLTKRADFLQCMPGAAAGEGFWHPKVRYVKAHAYRVRPLTSNGNLSIDGEAMPFEEFQVEVHTKLATLLSLHGHYVADLPEPPTNGVQSQ</sequence>
<dbReference type="Pfam" id="PF19279">
    <property type="entry name" value="YegS_C"/>
    <property type="match status" value="1"/>
</dbReference>
<dbReference type="Proteomes" id="UP000242287">
    <property type="component" value="Unassembled WGS sequence"/>
</dbReference>
<accession>A0A2A9NXS3</accession>
<dbReference type="STRING" id="703135.A0A2A9NXS3"/>
<dbReference type="SMART" id="SM00046">
    <property type="entry name" value="DAGKc"/>
    <property type="match status" value="1"/>
</dbReference>
<dbReference type="EMBL" id="KZ301970">
    <property type="protein sequence ID" value="PFH54314.1"/>
    <property type="molecule type" value="Genomic_DNA"/>
</dbReference>
<proteinExistence type="predicted"/>
<evidence type="ECO:0000256" key="4">
    <source>
        <dbReference type="ARBA" id="ARBA00022840"/>
    </source>
</evidence>
<dbReference type="GO" id="GO:0005524">
    <property type="term" value="F:ATP binding"/>
    <property type="evidence" value="ECO:0007669"/>
    <property type="project" value="UniProtKB-KW"/>
</dbReference>
<evidence type="ECO:0000313" key="6">
    <source>
        <dbReference type="EMBL" id="PFH54314.1"/>
    </source>
</evidence>
<dbReference type="PANTHER" id="PTHR12358">
    <property type="entry name" value="SPHINGOSINE KINASE"/>
    <property type="match status" value="1"/>
</dbReference>
<name>A0A2A9NXS3_9AGAR</name>
<evidence type="ECO:0000256" key="3">
    <source>
        <dbReference type="ARBA" id="ARBA00022777"/>
    </source>
</evidence>
<dbReference type="InterPro" id="IPR001206">
    <property type="entry name" value="Diacylglycerol_kinase_cat_dom"/>
</dbReference>
<evidence type="ECO:0000256" key="1">
    <source>
        <dbReference type="ARBA" id="ARBA00022679"/>
    </source>
</evidence>